<proteinExistence type="predicted"/>
<keyword evidence="1" id="KW-0233">DNA recombination</keyword>
<protein>
    <recommendedName>
        <fullName evidence="4">Integrase</fullName>
    </recommendedName>
</protein>
<keyword evidence="3" id="KW-1185">Reference proteome</keyword>
<evidence type="ECO:0000256" key="1">
    <source>
        <dbReference type="ARBA" id="ARBA00023172"/>
    </source>
</evidence>
<evidence type="ECO:0000313" key="3">
    <source>
        <dbReference type="Proteomes" id="UP001163739"/>
    </source>
</evidence>
<dbReference type="InterPro" id="IPR011010">
    <property type="entry name" value="DNA_brk_join_enz"/>
</dbReference>
<dbReference type="EMBL" id="CP100390">
    <property type="protein sequence ID" value="UZE97634.1"/>
    <property type="molecule type" value="Genomic_DNA"/>
</dbReference>
<organism evidence="2 3">
    <name type="scientific">Alkalimarinus alittae</name>
    <dbReference type="NCBI Taxonomy" id="2961619"/>
    <lineage>
        <taxon>Bacteria</taxon>
        <taxon>Pseudomonadati</taxon>
        <taxon>Pseudomonadota</taxon>
        <taxon>Gammaproteobacteria</taxon>
        <taxon>Alteromonadales</taxon>
        <taxon>Alteromonadaceae</taxon>
        <taxon>Alkalimarinus</taxon>
    </lineage>
</organism>
<evidence type="ECO:0000313" key="2">
    <source>
        <dbReference type="EMBL" id="UZE97634.1"/>
    </source>
</evidence>
<dbReference type="RefSeq" id="WP_265049109.1">
    <property type="nucleotide sequence ID" value="NZ_CP100390.1"/>
</dbReference>
<accession>A0ABY6N6C5</accession>
<dbReference type="Proteomes" id="UP001163739">
    <property type="component" value="Chromosome"/>
</dbReference>
<name>A0ABY6N6C5_9ALTE</name>
<dbReference type="SUPFAM" id="SSF56349">
    <property type="entry name" value="DNA breaking-rejoining enzymes"/>
    <property type="match status" value="1"/>
</dbReference>
<evidence type="ECO:0008006" key="4">
    <source>
        <dbReference type="Google" id="ProtNLM"/>
    </source>
</evidence>
<dbReference type="InterPro" id="IPR013762">
    <property type="entry name" value="Integrase-like_cat_sf"/>
</dbReference>
<gene>
    <name evidence="2" type="ORF">NKI27_07835</name>
</gene>
<sequence>MTRIGEAVDQTLIIDGVIRLRAFDENRTDKVNGLLLWDYLGTNRRHIIKFGDESWRSPNNKLAIAFNDTSPKLAYQLKAMALGMYTQGSREGMDPLSWSTIRLLISYLKRFGTWLKRYDIYGLDELNDLPELMLRNIIYEMVSYMNMEQSPSNASKLLDAMYWVRLYGLIENSSVFDVINEYLSPYKALNIQRRNKHAIIPVRVLKILLHESEVQVKKANASFESWHSIQLCLNDKISSCPPAEFSRDTYINVLTKSGKKELAKYHQTINKLRRYVFVLVLSYTGMRYSEAIALPDDAAIENDGKYYLKTLLSKTTDGTQTLEWITNKITHDAVVLLARVNEVYRQRAELLLTHHAAALPVKRRLNMKFGLLNRQLFNVSHHKQSCEFSAHSKATKNSFTNINTLFSISVTTEDMELLNRMGCNYQSVSSSHKGFKKPYKEGMLFNFTAHQFRHTFAWFIVANRLGDLDDIKYQYKHLENSMTLVYSQRGYESIEELIKLTESFSEFMVTQAMGDMVQAAEDGVLAGRGGQSFMSRLTEILNDDLTTGSTPHFSNMQELLFFAAKHTSSFRGLSHGYCTKSSDCKVRNAADPSHCIYCQSYIATPKHLPHWIVIKKRCESQLQAFEKFPEDMKKRFLSFSTALTDNLSAANTVINQLTIDIKEA</sequence>
<reference evidence="2" key="1">
    <citation type="submission" date="2022-06" db="EMBL/GenBank/DDBJ databases">
        <title>Alkalimarinus sp. nov., isolated from gut of a Alitta virens.</title>
        <authorList>
            <person name="Yang A.I."/>
            <person name="Shin N.-R."/>
        </authorList>
    </citation>
    <scope>NUCLEOTIDE SEQUENCE</scope>
    <source>
        <strain evidence="2">A2M4</strain>
    </source>
</reference>
<dbReference type="Gene3D" id="1.10.443.10">
    <property type="entry name" value="Intergrase catalytic core"/>
    <property type="match status" value="1"/>
</dbReference>